<dbReference type="GO" id="GO:0046872">
    <property type="term" value="F:metal ion binding"/>
    <property type="evidence" value="ECO:0007669"/>
    <property type="project" value="UniProtKB-KW"/>
</dbReference>
<dbReference type="InterPro" id="IPR013785">
    <property type="entry name" value="Aldolase_TIM"/>
</dbReference>
<evidence type="ECO:0000313" key="8">
    <source>
        <dbReference type="EMBL" id="EFL50147.1"/>
    </source>
</evidence>
<evidence type="ECO:0000256" key="4">
    <source>
        <dbReference type="ARBA" id="ARBA00022723"/>
    </source>
</evidence>
<dbReference type="SUPFAM" id="SSF102114">
    <property type="entry name" value="Radical SAM enzymes"/>
    <property type="match status" value="1"/>
</dbReference>
<dbReference type="InterPro" id="IPR007197">
    <property type="entry name" value="rSAM"/>
</dbReference>
<keyword evidence="2" id="KW-0004">4Fe-4S</keyword>
<evidence type="ECO:0000256" key="1">
    <source>
        <dbReference type="ARBA" id="ARBA00001966"/>
    </source>
</evidence>
<protein>
    <submittedName>
        <fullName evidence="8">Anaerobic ribonucleoside-triphosphate reductase activating protein</fullName>
    </submittedName>
</protein>
<dbReference type="eggNOG" id="COG1180">
    <property type="taxonomic scope" value="Bacteria"/>
</dbReference>
<evidence type="ECO:0000256" key="5">
    <source>
        <dbReference type="ARBA" id="ARBA00023004"/>
    </source>
</evidence>
<dbReference type="Pfam" id="PF04055">
    <property type="entry name" value="Radical_SAM"/>
    <property type="match status" value="1"/>
</dbReference>
<dbReference type="GO" id="GO:0051539">
    <property type="term" value="F:4 iron, 4 sulfur cluster binding"/>
    <property type="evidence" value="ECO:0007669"/>
    <property type="project" value="UniProtKB-KW"/>
</dbReference>
<dbReference type="EMBL" id="AECZ01000024">
    <property type="protein sequence ID" value="EFL50147.1"/>
    <property type="molecule type" value="Genomic_DNA"/>
</dbReference>
<dbReference type="CDD" id="cd01335">
    <property type="entry name" value="Radical_SAM"/>
    <property type="match status" value="1"/>
</dbReference>
<dbReference type="InterPro" id="IPR058240">
    <property type="entry name" value="rSAM_sf"/>
</dbReference>
<comment type="cofactor">
    <cofactor evidence="1">
        <name>[4Fe-4S] cluster</name>
        <dbReference type="ChEBI" id="CHEBI:49883"/>
    </cofactor>
</comment>
<evidence type="ECO:0000256" key="2">
    <source>
        <dbReference type="ARBA" id="ARBA00022485"/>
    </source>
</evidence>
<evidence type="ECO:0000256" key="3">
    <source>
        <dbReference type="ARBA" id="ARBA00022691"/>
    </source>
</evidence>
<keyword evidence="4" id="KW-0479">Metal-binding</keyword>
<dbReference type="PANTHER" id="PTHR30352">
    <property type="entry name" value="PYRUVATE FORMATE-LYASE-ACTIVATING ENZYME"/>
    <property type="match status" value="1"/>
</dbReference>
<evidence type="ECO:0000313" key="9">
    <source>
        <dbReference type="Proteomes" id="UP000006250"/>
    </source>
</evidence>
<dbReference type="Proteomes" id="UP000006250">
    <property type="component" value="Unassembled WGS sequence"/>
</dbReference>
<dbReference type="PANTHER" id="PTHR30352:SF13">
    <property type="entry name" value="GLYCYL-RADICAL ENZYME ACTIVATING ENZYME YJJW-RELATED"/>
    <property type="match status" value="1"/>
</dbReference>
<keyword evidence="6" id="KW-0411">Iron-sulfur</keyword>
<evidence type="ECO:0000256" key="6">
    <source>
        <dbReference type="ARBA" id="ARBA00023014"/>
    </source>
</evidence>
<accession>E1JZL2</accession>
<dbReference type="Gene3D" id="3.20.20.70">
    <property type="entry name" value="Aldolase class I"/>
    <property type="match status" value="1"/>
</dbReference>
<name>E1JZL2_SOLFR</name>
<proteinExistence type="predicted"/>
<dbReference type="AlphaFoldDB" id="E1JZL2"/>
<dbReference type="OrthoDB" id="9782387at2"/>
<gene>
    <name evidence="8" type="ORF">DesfrDRAFT_3062</name>
</gene>
<sequence>MEGLTIGGVTPLSPLDYPDALAAVIYCQGDPWGCPFSNARPEAGGAFDPAAVLSWLESRRGQVDAVLFSGGEPALLAGMAETLAAARDFGFLTGLHTTGLFPEALASVLPACDWVGLAVMAPRAAYERLTGDAGSGAAVFASLERLLRGAIPFEIRTTWHPGLLDEAGLAVLAGELATAGAIRWSLQIFHPGPAPEGGDVPPSAFPARLVSRLQAAAPRLTIDVRT</sequence>
<comment type="caution">
    <text evidence="8">The sequence shown here is derived from an EMBL/GenBank/DDBJ whole genome shotgun (WGS) entry which is preliminary data.</text>
</comment>
<organism evidence="8 9">
    <name type="scientific">Solidesulfovibrio fructosivorans JJ]</name>
    <dbReference type="NCBI Taxonomy" id="596151"/>
    <lineage>
        <taxon>Bacteria</taxon>
        <taxon>Pseudomonadati</taxon>
        <taxon>Thermodesulfobacteriota</taxon>
        <taxon>Desulfovibrionia</taxon>
        <taxon>Desulfovibrionales</taxon>
        <taxon>Desulfovibrionaceae</taxon>
        <taxon>Solidesulfovibrio</taxon>
    </lineage>
</organism>
<dbReference type="STRING" id="596151.DesfrDRAFT_3062"/>
<keyword evidence="5" id="KW-0408">Iron</keyword>
<keyword evidence="3" id="KW-0949">S-adenosyl-L-methionine</keyword>
<dbReference type="InterPro" id="IPR034457">
    <property type="entry name" value="Organic_radical-activating"/>
</dbReference>
<dbReference type="GO" id="GO:0003824">
    <property type="term" value="F:catalytic activity"/>
    <property type="evidence" value="ECO:0007669"/>
    <property type="project" value="InterPro"/>
</dbReference>
<dbReference type="RefSeq" id="WP_005995317.1">
    <property type="nucleotide sequence ID" value="NZ_AECZ01000024.1"/>
</dbReference>
<feature type="domain" description="Radical SAM core" evidence="7">
    <location>
        <begin position="34"/>
        <end position="166"/>
    </location>
</feature>
<reference evidence="8 9" key="1">
    <citation type="submission" date="2010-08" db="EMBL/GenBank/DDBJ databases">
        <title>The draft genome of Desulfovibrio fructosovorans JJ.</title>
        <authorList>
            <consortium name="US DOE Joint Genome Institute (JGI-PGF)"/>
            <person name="Lucas S."/>
            <person name="Copeland A."/>
            <person name="Lapidus A."/>
            <person name="Cheng J.-F."/>
            <person name="Bruce D."/>
            <person name="Goodwin L."/>
            <person name="Pitluck S."/>
            <person name="Land M.L."/>
            <person name="Hauser L."/>
            <person name="Chang Y.-J."/>
            <person name="Jeffries C."/>
            <person name="Wall J.D."/>
            <person name="Stahl D.A."/>
            <person name="Arkin A.P."/>
            <person name="Dehal P."/>
            <person name="Stolyar S.M."/>
            <person name="Hazen T.C."/>
            <person name="Woyke T.J."/>
        </authorList>
    </citation>
    <scope>NUCLEOTIDE SEQUENCE [LARGE SCALE GENOMIC DNA]</scope>
    <source>
        <strain evidence="8 9">JJ</strain>
    </source>
</reference>
<evidence type="ECO:0000259" key="7">
    <source>
        <dbReference type="Pfam" id="PF04055"/>
    </source>
</evidence>
<keyword evidence="9" id="KW-1185">Reference proteome</keyword>